<protein>
    <recommendedName>
        <fullName evidence="4">DUF5723 domain-containing protein</fullName>
    </recommendedName>
</protein>
<dbReference type="STRING" id="1678841.TBC1_111986"/>
<keyword evidence="3" id="KW-1185">Reference proteome</keyword>
<keyword evidence="1" id="KW-0732">Signal</keyword>
<dbReference type="Pfam" id="PF19494">
    <property type="entry name" value="DUF6029"/>
    <property type="match status" value="1"/>
</dbReference>
<evidence type="ECO:0008006" key="4">
    <source>
        <dbReference type="Google" id="ProtNLM"/>
    </source>
</evidence>
<dbReference type="AlphaFoldDB" id="A0A0S7C252"/>
<name>A0A0S7C252_9BACT</name>
<dbReference type="EMBL" id="DF968182">
    <property type="protein sequence ID" value="GAP43828.1"/>
    <property type="molecule type" value="Genomic_DNA"/>
</dbReference>
<feature type="chain" id="PRO_5006633502" description="DUF5723 domain-containing protein" evidence="1">
    <location>
        <begin position="17"/>
        <end position="551"/>
    </location>
</feature>
<feature type="signal peptide" evidence="1">
    <location>
        <begin position="1"/>
        <end position="16"/>
    </location>
</feature>
<evidence type="ECO:0000256" key="1">
    <source>
        <dbReference type="SAM" id="SignalP"/>
    </source>
</evidence>
<proteinExistence type="predicted"/>
<dbReference type="InterPro" id="IPR046070">
    <property type="entry name" value="DUF6029"/>
</dbReference>
<dbReference type="Proteomes" id="UP000053091">
    <property type="component" value="Unassembled WGS sequence"/>
</dbReference>
<gene>
    <name evidence="2" type="ORF">TBC1_111986</name>
</gene>
<organism evidence="2">
    <name type="scientific">Lentimicrobium saccharophilum</name>
    <dbReference type="NCBI Taxonomy" id="1678841"/>
    <lineage>
        <taxon>Bacteria</taxon>
        <taxon>Pseudomonadati</taxon>
        <taxon>Bacteroidota</taxon>
        <taxon>Bacteroidia</taxon>
        <taxon>Bacteroidales</taxon>
        <taxon>Lentimicrobiaceae</taxon>
        <taxon>Lentimicrobium</taxon>
    </lineage>
</organism>
<sequence>MFAAALLLLAAPVVRAQNFLEGGRVSGNFQLDAQVYRADSAIGAFEVAEKMRMNSFANLLYTNGNFSAGLRAESYLNPILGYDPRYKGNGVPYWFGSWRNEQFEITVGNFYEQFGSGMVLRSYEERNLGYDNALKGAKVRFSPTEGVVLKGLIGTQRYFWEQGPGIVRGLDGEFALNDIFDKEAKYMTRVTLGGSFVSKYQDTEEISAGPDELLVLPANVASWAARFNISRGGFAIDGEYANKMNDPSAMNDYIYKNGESLLLQTSYSTRGLGVIVSAKRTDNMSYKSKRTETGSALDINYLPALTRQHAYALSAMYPYATQPNGEMALQGQVNYKIKRGSKIGGKYGTDIAINYSRITSIQRDPLDGDTVPGGAGTAGYTSPFNVFGDELYFRDFNIEIQRKFTADFKLLVSYVNLKYNIDVIEGHPGDPMVNAHIFIADGTYRLTDKRAVKLEYQHLLTKQDEGDWLQFLIEYTVAPKWYFTVADQYNYGNPDKDRRFHYPAVSAGYTYGSSRLTLTYGKQREGILCVGGVCRNVPASNGLTITLTSSF</sequence>
<reference evidence="2" key="1">
    <citation type="journal article" date="2015" name="Genome Announc.">
        <title>Draft Genome Sequence of Bacteroidales Strain TBC1, a Novel Isolate from a Methanogenic Wastewater Treatment System.</title>
        <authorList>
            <person name="Tourlousse D.M."/>
            <person name="Matsuura N."/>
            <person name="Sun L."/>
            <person name="Toyonaga M."/>
            <person name="Kuroda K."/>
            <person name="Ohashi A."/>
            <person name="Cruz R."/>
            <person name="Yamaguchi T."/>
            <person name="Sekiguchi Y."/>
        </authorList>
    </citation>
    <scope>NUCLEOTIDE SEQUENCE [LARGE SCALE GENOMIC DNA]</scope>
    <source>
        <strain evidence="2">TBC1</strain>
    </source>
</reference>
<evidence type="ECO:0000313" key="3">
    <source>
        <dbReference type="Proteomes" id="UP000053091"/>
    </source>
</evidence>
<accession>A0A0S7C252</accession>
<evidence type="ECO:0000313" key="2">
    <source>
        <dbReference type="EMBL" id="GAP43828.1"/>
    </source>
</evidence>